<dbReference type="AlphaFoldDB" id="A0A151ICC5"/>
<evidence type="ECO:0000313" key="2">
    <source>
        <dbReference type="Proteomes" id="UP000078542"/>
    </source>
</evidence>
<dbReference type="Proteomes" id="UP000078542">
    <property type="component" value="Unassembled WGS sequence"/>
</dbReference>
<name>A0A151ICC5_9HYME</name>
<proteinExistence type="predicted"/>
<dbReference type="EMBL" id="KQ978058">
    <property type="protein sequence ID" value="KYM97742.1"/>
    <property type="molecule type" value="Genomic_DNA"/>
</dbReference>
<sequence length="140" mass="16187">MIRQAVHHDETLAVLDVQVAHRRELLGTGGVEDLEDARRVVHLDLLAVEILDRRVVLLHEAAGHELDVSLSRICQRQRYPRPCLAEEQPRRRFHKCLKNYNLRELKNSLNNYSRSNNSTEVISDIEDPICEPQMQACDTL</sequence>
<accession>A0A151ICC5</accession>
<organism evidence="1 2">
    <name type="scientific">Cyphomyrmex costatus</name>
    <dbReference type="NCBI Taxonomy" id="456900"/>
    <lineage>
        <taxon>Eukaryota</taxon>
        <taxon>Metazoa</taxon>
        <taxon>Ecdysozoa</taxon>
        <taxon>Arthropoda</taxon>
        <taxon>Hexapoda</taxon>
        <taxon>Insecta</taxon>
        <taxon>Pterygota</taxon>
        <taxon>Neoptera</taxon>
        <taxon>Endopterygota</taxon>
        <taxon>Hymenoptera</taxon>
        <taxon>Apocrita</taxon>
        <taxon>Aculeata</taxon>
        <taxon>Formicoidea</taxon>
        <taxon>Formicidae</taxon>
        <taxon>Myrmicinae</taxon>
        <taxon>Cyphomyrmex</taxon>
    </lineage>
</organism>
<protein>
    <submittedName>
        <fullName evidence="1">Uncharacterized protein</fullName>
    </submittedName>
</protein>
<keyword evidence="2" id="KW-1185">Reference proteome</keyword>
<evidence type="ECO:0000313" key="1">
    <source>
        <dbReference type="EMBL" id="KYM97742.1"/>
    </source>
</evidence>
<reference evidence="1 2" key="1">
    <citation type="submission" date="2016-03" db="EMBL/GenBank/DDBJ databases">
        <title>Cyphomyrmex costatus WGS genome.</title>
        <authorList>
            <person name="Nygaard S."/>
            <person name="Hu H."/>
            <person name="Boomsma J."/>
            <person name="Zhang G."/>
        </authorList>
    </citation>
    <scope>NUCLEOTIDE SEQUENCE [LARGE SCALE GENOMIC DNA]</scope>
    <source>
        <strain evidence="1">MS0001</strain>
        <tissue evidence="1">Whole body</tissue>
    </source>
</reference>
<gene>
    <name evidence="1" type="ORF">ALC62_11571</name>
</gene>